<evidence type="ECO:0000256" key="1">
    <source>
        <dbReference type="SAM" id="Coils"/>
    </source>
</evidence>
<dbReference type="Pfam" id="PF05713">
    <property type="entry name" value="MobC"/>
    <property type="match status" value="1"/>
</dbReference>
<protein>
    <recommendedName>
        <fullName evidence="2">Bacterial mobilisation domain-containing protein</fullName>
    </recommendedName>
</protein>
<accession>A0A1B8QAE2</accession>
<keyword evidence="1" id="KW-0175">Coiled coil</keyword>
<dbReference type="InterPro" id="IPR008687">
    <property type="entry name" value="MobC"/>
</dbReference>
<comment type="caution">
    <text evidence="3">The sequence shown here is derived from an EMBL/GenBank/DDBJ whole genome shotgun (WGS) entry which is preliminary data.</text>
</comment>
<organism evidence="3 4">
    <name type="scientific">Faucicola atlantae</name>
    <dbReference type="NCBI Taxonomy" id="34059"/>
    <lineage>
        <taxon>Bacteria</taxon>
        <taxon>Pseudomonadati</taxon>
        <taxon>Pseudomonadota</taxon>
        <taxon>Gammaproteobacteria</taxon>
        <taxon>Moraxellales</taxon>
        <taxon>Moraxellaceae</taxon>
        <taxon>Faucicola</taxon>
    </lineage>
</organism>
<dbReference type="RefSeq" id="WP_067237840.1">
    <property type="nucleotide sequence ID" value="NZ_LZMZ01000032.1"/>
</dbReference>
<reference evidence="3 4" key="1">
    <citation type="submission" date="2016-06" db="EMBL/GenBank/DDBJ databases">
        <title>Draft genome of Moraxella atlantae CCUG 66109.</title>
        <authorList>
            <person name="Salva-Serra F."/>
            <person name="Engstrom-Jakobsson H."/>
            <person name="Thorell K."/>
            <person name="Gonzales-Siles L."/>
            <person name="Karlsson R."/>
            <person name="Boulund F."/>
            <person name="Engstrand L."/>
            <person name="Kristiansson E."/>
            <person name="Moore E."/>
        </authorList>
    </citation>
    <scope>NUCLEOTIDE SEQUENCE [LARGE SCALE GENOMIC DNA]</scope>
    <source>
        <strain evidence="3 4">CCUG 66109</strain>
    </source>
</reference>
<name>A0A1B8QAE2_9GAMM</name>
<gene>
    <name evidence="3" type="ORF">A9308_08945</name>
</gene>
<proteinExistence type="predicted"/>
<feature type="domain" description="Bacterial mobilisation" evidence="2">
    <location>
        <begin position="170"/>
        <end position="208"/>
    </location>
</feature>
<sequence length="220" mass="25636">MPNYLQVHGLTSQHKEFLQRYAQEKLGTPSRTKAILHLIETAMSNEKSATEKNSRILIDDETRKNALAKRKKQIEEHQQKLSIRENKINQARLENNHQRLAALHKDRITLKKKRLQLSLPVYDYEFLEKLAKESDSSIQHYLTVIIMEYLYNRKKLLGKEIEALRASNYELYKIGVNVNQIAKANNAGDMVELPINRLYNAIQTHINKVKIILNASTDIY</sequence>
<feature type="coiled-coil region" evidence="1">
    <location>
        <begin position="67"/>
        <end position="94"/>
    </location>
</feature>
<evidence type="ECO:0000313" key="4">
    <source>
        <dbReference type="Proteomes" id="UP000092508"/>
    </source>
</evidence>
<evidence type="ECO:0000313" key="3">
    <source>
        <dbReference type="EMBL" id="OBX76252.1"/>
    </source>
</evidence>
<evidence type="ECO:0000259" key="2">
    <source>
        <dbReference type="Pfam" id="PF05713"/>
    </source>
</evidence>
<dbReference type="OrthoDB" id="7838543at2"/>
<dbReference type="Proteomes" id="UP000092508">
    <property type="component" value="Unassembled WGS sequence"/>
</dbReference>
<dbReference type="EMBL" id="LZMZ01000032">
    <property type="protein sequence ID" value="OBX76252.1"/>
    <property type="molecule type" value="Genomic_DNA"/>
</dbReference>
<dbReference type="AlphaFoldDB" id="A0A1B8QAE2"/>